<name>X1VR33_9ZZZZ</name>
<dbReference type="AlphaFoldDB" id="X1VR33"/>
<dbReference type="EMBL" id="BARW01035302">
    <property type="protein sequence ID" value="GAJ19326.1"/>
    <property type="molecule type" value="Genomic_DNA"/>
</dbReference>
<sequence>MVGRTIVEKIKRQSQPHAWLAQTGHAVAAWSG</sequence>
<organism evidence="1">
    <name type="scientific">marine sediment metagenome</name>
    <dbReference type="NCBI Taxonomy" id="412755"/>
    <lineage>
        <taxon>unclassified sequences</taxon>
        <taxon>metagenomes</taxon>
        <taxon>ecological metagenomes</taxon>
    </lineage>
</organism>
<evidence type="ECO:0000313" key="1">
    <source>
        <dbReference type="EMBL" id="GAJ19326.1"/>
    </source>
</evidence>
<feature type="non-terminal residue" evidence="1">
    <location>
        <position position="32"/>
    </location>
</feature>
<accession>X1VR33</accession>
<comment type="caution">
    <text evidence="1">The sequence shown here is derived from an EMBL/GenBank/DDBJ whole genome shotgun (WGS) entry which is preliminary data.</text>
</comment>
<gene>
    <name evidence="1" type="ORF">S12H4_55095</name>
</gene>
<proteinExistence type="predicted"/>
<protein>
    <submittedName>
        <fullName evidence="1">Uncharacterized protein</fullName>
    </submittedName>
</protein>
<reference evidence="1" key="1">
    <citation type="journal article" date="2014" name="Front. Microbiol.">
        <title>High frequency of phylogenetically diverse reductive dehalogenase-homologous genes in deep subseafloor sedimentary metagenomes.</title>
        <authorList>
            <person name="Kawai M."/>
            <person name="Futagami T."/>
            <person name="Toyoda A."/>
            <person name="Takaki Y."/>
            <person name="Nishi S."/>
            <person name="Hori S."/>
            <person name="Arai W."/>
            <person name="Tsubouchi T."/>
            <person name="Morono Y."/>
            <person name="Uchiyama I."/>
            <person name="Ito T."/>
            <person name="Fujiyama A."/>
            <person name="Inagaki F."/>
            <person name="Takami H."/>
        </authorList>
    </citation>
    <scope>NUCLEOTIDE SEQUENCE</scope>
    <source>
        <strain evidence="1">Expedition CK06-06</strain>
    </source>
</reference>